<evidence type="ECO:0000313" key="1">
    <source>
        <dbReference type="EMBL" id="OMD53101.1"/>
    </source>
</evidence>
<reference evidence="1 2" key="1">
    <citation type="submission" date="2016-10" db="EMBL/GenBank/DDBJ databases">
        <title>Paenibacillus species isolates.</title>
        <authorList>
            <person name="Beno S.M."/>
        </authorList>
    </citation>
    <scope>NUCLEOTIDE SEQUENCE [LARGE SCALE GENOMIC DNA]</scope>
    <source>
        <strain evidence="1 2">FSL H7-0744</strain>
    </source>
</reference>
<dbReference type="Proteomes" id="UP000187412">
    <property type="component" value="Unassembled WGS sequence"/>
</dbReference>
<proteinExistence type="predicted"/>
<accession>A0ABX3HQE5</accession>
<keyword evidence="2" id="KW-1185">Reference proteome</keyword>
<name>A0ABX3HQE5_PAEBO</name>
<dbReference type="EMBL" id="MPTB01000002">
    <property type="protein sequence ID" value="OMD53101.1"/>
    <property type="molecule type" value="Genomic_DNA"/>
</dbReference>
<protein>
    <submittedName>
        <fullName evidence="1">Uncharacterized protein</fullName>
    </submittedName>
</protein>
<evidence type="ECO:0000313" key="2">
    <source>
        <dbReference type="Proteomes" id="UP000187412"/>
    </source>
</evidence>
<gene>
    <name evidence="1" type="ORF">BSK56_02405</name>
</gene>
<comment type="caution">
    <text evidence="1">The sequence shown here is derived from an EMBL/GenBank/DDBJ whole genome shotgun (WGS) entry which is preliminary data.</text>
</comment>
<dbReference type="RefSeq" id="WP_076109156.1">
    <property type="nucleotide sequence ID" value="NZ_MPTB01000002.1"/>
</dbReference>
<organism evidence="1 2">
    <name type="scientific">Paenibacillus borealis</name>
    <dbReference type="NCBI Taxonomy" id="160799"/>
    <lineage>
        <taxon>Bacteria</taxon>
        <taxon>Bacillati</taxon>
        <taxon>Bacillota</taxon>
        <taxon>Bacilli</taxon>
        <taxon>Bacillales</taxon>
        <taxon>Paenibacillaceae</taxon>
        <taxon>Paenibacillus</taxon>
    </lineage>
</organism>
<sequence length="149" mass="16202">MSRRIQAYFRTEDEAEGAKTALIPYGVDNLEVSPLTDPLNTDGNYRNNILIPLVPYNNSAMTGGAFGATGAVAGSGPIAGAPIVPAIDVNDGPDDMDNRSAGDVRNHAEFDDRDLDDLRYVMEVKVADGKQDEVIEALRRKRAYVEIFD</sequence>